<dbReference type="EMBL" id="JACATH010000020">
    <property type="protein sequence ID" value="NWJ57859.1"/>
    <property type="molecule type" value="Genomic_DNA"/>
</dbReference>
<name>A0A7K4MWH6_9ARCH</name>
<protein>
    <submittedName>
        <fullName evidence="1">Uncharacterized protein</fullName>
    </submittedName>
</protein>
<sequence length="79" mass="9034">MDKIGMKEIHSELVDVVRLTQENGSTMLCRGGEDVVRNSWDKWPIVKAEKTGEKELMQWIVADELYDPDDYGFLGMSAK</sequence>
<evidence type="ECO:0000313" key="1">
    <source>
        <dbReference type="EMBL" id="NWJ57859.1"/>
    </source>
</evidence>
<accession>A0A7K4MWH6</accession>
<organism evidence="1 2">
    <name type="scientific">Marine Group I thaumarchaeote</name>
    <dbReference type="NCBI Taxonomy" id="2511932"/>
    <lineage>
        <taxon>Archaea</taxon>
        <taxon>Nitrososphaerota</taxon>
        <taxon>Marine Group I</taxon>
    </lineage>
</organism>
<proteinExistence type="predicted"/>
<dbReference type="Proteomes" id="UP000575480">
    <property type="component" value="Unassembled WGS sequence"/>
</dbReference>
<dbReference type="AlphaFoldDB" id="A0A7K4MWH6"/>
<comment type="caution">
    <text evidence="1">The sequence shown here is derived from an EMBL/GenBank/DDBJ whole genome shotgun (WGS) entry which is preliminary data.</text>
</comment>
<reference evidence="1 2" key="1">
    <citation type="journal article" date="2019" name="Environ. Microbiol.">
        <title>Genomics insights into ecotype formation of ammonia-oxidizing archaea in the deep ocean.</title>
        <authorList>
            <person name="Wang Y."/>
            <person name="Huang J.M."/>
            <person name="Cui G.J."/>
            <person name="Nunoura T."/>
            <person name="Takaki Y."/>
            <person name="Li W.L."/>
            <person name="Li J."/>
            <person name="Gao Z.M."/>
            <person name="Takai K."/>
            <person name="Zhang A.Q."/>
            <person name="Stepanauskas R."/>
        </authorList>
    </citation>
    <scope>NUCLEOTIDE SEQUENCE [LARGE SCALE GENOMIC DNA]</scope>
    <source>
        <strain evidence="1 2">L15a</strain>
    </source>
</reference>
<evidence type="ECO:0000313" key="2">
    <source>
        <dbReference type="Proteomes" id="UP000575480"/>
    </source>
</evidence>
<gene>
    <name evidence="1" type="ORF">HX858_08980</name>
</gene>